<dbReference type="Proteomes" id="UP000019109">
    <property type="component" value="Unassembled WGS sequence"/>
</dbReference>
<dbReference type="STRING" id="1294263.JCM21531_1871"/>
<dbReference type="EMBL" id="BAVR01000018">
    <property type="protein sequence ID" value="GAE88428.1"/>
    <property type="molecule type" value="Genomic_DNA"/>
</dbReference>
<keyword evidence="1" id="KW-0472">Membrane</keyword>
<protein>
    <submittedName>
        <fullName evidence="2">Uncharacterized protein</fullName>
    </submittedName>
</protein>
<evidence type="ECO:0000256" key="1">
    <source>
        <dbReference type="SAM" id="Phobius"/>
    </source>
</evidence>
<feature type="transmembrane region" description="Helical" evidence="1">
    <location>
        <begin position="41"/>
        <end position="66"/>
    </location>
</feature>
<evidence type="ECO:0000313" key="3">
    <source>
        <dbReference type="Proteomes" id="UP000019109"/>
    </source>
</evidence>
<reference evidence="2" key="1">
    <citation type="journal article" date="2014" name="Genome Announc.">
        <title>Draft Genome Sequence of Clostridium straminisolvens Strain JCM 21531T, Isolated from a Cellulose-Degrading Bacterial Community.</title>
        <authorList>
            <person name="Yuki M."/>
            <person name="Oshima K."/>
            <person name="Suda W."/>
            <person name="Sakamoto M."/>
            <person name="Kitamura K."/>
            <person name="Iida T."/>
            <person name="Hattori M."/>
            <person name="Ohkuma M."/>
        </authorList>
    </citation>
    <scope>NUCLEOTIDE SEQUENCE [LARGE SCALE GENOMIC DNA]</scope>
    <source>
        <strain evidence="2">JCM 21531</strain>
    </source>
</reference>
<keyword evidence="3" id="KW-1185">Reference proteome</keyword>
<keyword evidence="1" id="KW-1133">Transmembrane helix</keyword>
<dbReference type="AlphaFoldDB" id="W4V6K2"/>
<accession>W4V6K2</accession>
<gene>
    <name evidence="2" type="ORF">JCM21531_1871</name>
</gene>
<name>W4V6K2_9FIRM</name>
<sequence>MSDFNIFAAWSMNKAGVLLYWFCVFQIPYRLMLTFNRKIPFARIAVALGTIFLIIILFVTVGQFAFQFF</sequence>
<dbReference type="RefSeq" id="WP_243467339.1">
    <property type="nucleotide sequence ID" value="NZ_BAVR01000018.1"/>
</dbReference>
<organism evidence="2 3">
    <name type="scientific">Acetivibrio straminisolvens JCM 21531</name>
    <dbReference type="NCBI Taxonomy" id="1294263"/>
    <lineage>
        <taxon>Bacteria</taxon>
        <taxon>Bacillati</taxon>
        <taxon>Bacillota</taxon>
        <taxon>Clostridia</taxon>
        <taxon>Eubacteriales</taxon>
        <taxon>Oscillospiraceae</taxon>
        <taxon>Acetivibrio</taxon>
    </lineage>
</organism>
<comment type="caution">
    <text evidence="2">The sequence shown here is derived from an EMBL/GenBank/DDBJ whole genome shotgun (WGS) entry which is preliminary data.</text>
</comment>
<feature type="transmembrane region" description="Helical" evidence="1">
    <location>
        <begin position="6"/>
        <end position="29"/>
    </location>
</feature>
<evidence type="ECO:0000313" key="2">
    <source>
        <dbReference type="EMBL" id="GAE88428.1"/>
    </source>
</evidence>
<proteinExistence type="predicted"/>
<keyword evidence="1" id="KW-0812">Transmembrane</keyword>